<keyword evidence="2" id="KW-1185">Reference proteome</keyword>
<evidence type="ECO:0000313" key="1">
    <source>
        <dbReference type="EMBL" id="RNA00360.1"/>
    </source>
</evidence>
<accession>A0A3M7PMR9</accession>
<proteinExistence type="predicted"/>
<comment type="caution">
    <text evidence="1">The sequence shown here is derived from an EMBL/GenBank/DDBJ whole genome shotgun (WGS) entry which is preliminary data.</text>
</comment>
<feature type="non-terminal residue" evidence="1">
    <location>
        <position position="167"/>
    </location>
</feature>
<protein>
    <submittedName>
        <fullName evidence="1">Uncharacterized protein</fullName>
    </submittedName>
</protein>
<dbReference type="EMBL" id="REGN01009793">
    <property type="protein sequence ID" value="RNA00360.1"/>
    <property type="molecule type" value="Genomic_DNA"/>
</dbReference>
<organism evidence="1 2">
    <name type="scientific">Brachionus plicatilis</name>
    <name type="common">Marine rotifer</name>
    <name type="synonym">Brachionus muelleri</name>
    <dbReference type="NCBI Taxonomy" id="10195"/>
    <lineage>
        <taxon>Eukaryota</taxon>
        <taxon>Metazoa</taxon>
        <taxon>Spiralia</taxon>
        <taxon>Gnathifera</taxon>
        <taxon>Rotifera</taxon>
        <taxon>Eurotatoria</taxon>
        <taxon>Monogononta</taxon>
        <taxon>Pseudotrocha</taxon>
        <taxon>Ploima</taxon>
        <taxon>Brachionidae</taxon>
        <taxon>Brachionus</taxon>
    </lineage>
</organism>
<gene>
    <name evidence="1" type="ORF">BpHYR1_024189</name>
</gene>
<reference evidence="1 2" key="1">
    <citation type="journal article" date="2018" name="Sci. Rep.">
        <title>Genomic signatures of local adaptation to the degree of environmental predictability in rotifers.</title>
        <authorList>
            <person name="Franch-Gras L."/>
            <person name="Hahn C."/>
            <person name="Garcia-Roger E.M."/>
            <person name="Carmona M.J."/>
            <person name="Serra M."/>
            <person name="Gomez A."/>
        </authorList>
    </citation>
    <scope>NUCLEOTIDE SEQUENCE [LARGE SCALE GENOMIC DNA]</scope>
    <source>
        <strain evidence="1">HYR1</strain>
    </source>
</reference>
<sequence length="167" mass="19720">AKTFKELVIQEKNKLTKSGKDFILFDSGCEDEELYCFLPNKQQKTYIKLFNNLKSKVTRLVPQFLIDTWHALKRVTENLPRSNNSIEAWHKAISQDIHSHPETNKLISHLIKEQHLMEIFLEQINSGVLFPRDQREIKKDQSIINLAKDFSKKNLFDYLQSMNEIMK</sequence>
<name>A0A3M7PMR9_BRAPC</name>
<dbReference type="AlphaFoldDB" id="A0A3M7PMR9"/>
<feature type="non-terminal residue" evidence="1">
    <location>
        <position position="1"/>
    </location>
</feature>
<dbReference type="OrthoDB" id="10067596at2759"/>
<dbReference type="Proteomes" id="UP000276133">
    <property type="component" value="Unassembled WGS sequence"/>
</dbReference>
<evidence type="ECO:0000313" key="2">
    <source>
        <dbReference type="Proteomes" id="UP000276133"/>
    </source>
</evidence>